<proteinExistence type="predicted"/>
<accession>A0A1Z5RGW5</accession>
<keyword evidence="3" id="KW-1185">Reference proteome</keyword>
<feature type="region of interest" description="Disordered" evidence="1">
    <location>
        <begin position="104"/>
        <end position="172"/>
    </location>
</feature>
<name>A0A1Z5RGW5_SORBI</name>
<organism evidence="2 3">
    <name type="scientific">Sorghum bicolor</name>
    <name type="common">Sorghum</name>
    <name type="synonym">Sorghum vulgare</name>
    <dbReference type="NCBI Taxonomy" id="4558"/>
    <lineage>
        <taxon>Eukaryota</taxon>
        <taxon>Viridiplantae</taxon>
        <taxon>Streptophyta</taxon>
        <taxon>Embryophyta</taxon>
        <taxon>Tracheophyta</taxon>
        <taxon>Spermatophyta</taxon>
        <taxon>Magnoliopsida</taxon>
        <taxon>Liliopsida</taxon>
        <taxon>Poales</taxon>
        <taxon>Poaceae</taxon>
        <taxon>PACMAD clade</taxon>
        <taxon>Panicoideae</taxon>
        <taxon>Andropogonodae</taxon>
        <taxon>Andropogoneae</taxon>
        <taxon>Sorghinae</taxon>
        <taxon>Sorghum</taxon>
    </lineage>
</organism>
<evidence type="ECO:0000256" key="1">
    <source>
        <dbReference type="SAM" id="MobiDB-lite"/>
    </source>
</evidence>
<reference evidence="3" key="2">
    <citation type="journal article" date="2018" name="Plant J.">
        <title>The Sorghum bicolor reference genome: improved assembly, gene annotations, a transcriptome atlas, and signatures of genome organization.</title>
        <authorList>
            <person name="McCormick R.F."/>
            <person name="Truong S.K."/>
            <person name="Sreedasyam A."/>
            <person name="Jenkins J."/>
            <person name="Shu S."/>
            <person name="Sims D."/>
            <person name="Kennedy M."/>
            <person name="Amirebrahimi M."/>
            <person name="Weers B.D."/>
            <person name="McKinley B."/>
            <person name="Mattison A."/>
            <person name="Morishige D.T."/>
            <person name="Grimwood J."/>
            <person name="Schmutz J."/>
            <person name="Mullet J.E."/>
        </authorList>
    </citation>
    <scope>NUCLEOTIDE SEQUENCE [LARGE SCALE GENOMIC DNA]</scope>
    <source>
        <strain evidence="3">cv. BTx623</strain>
    </source>
</reference>
<dbReference type="InParanoid" id="A0A1Z5RGW5"/>
<dbReference type="Proteomes" id="UP000000768">
    <property type="component" value="Chromosome 5"/>
</dbReference>
<feature type="compositionally biased region" description="Polar residues" evidence="1">
    <location>
        <begin position="123"/>
        <end position="134"/>
    </location>
</feature>
<evidence type="ECO:0000313" key="2">
    <source>
        <dbReference type="EMBL" id="OQU82927.1"/>
    </source>
</evidence>
<sequence>MCVCIFYYIHRTHVYSFCVKNCASPVLPKSQFPIDTWAGHCGFRRRTTDAADALLAPPAPAATGKPAARAPHPGFSVTDRTVPQTVAPPVTLNATVHRRFSTRGKLPFHPSLSLSRAPGARTPGTSQCTRTSDWSMHRVHSGTFPVPDTRSRPPAAPVSTAAGSSRPPAPSA</sequence>
<protein>
    <submittedName>
        <fullName evidence="2">Uncharacterized protein</fullName>
    </submittedName>
</protein>
<dbReference type="AlphaFoldDB" id="A0A1Z5RGW5"/>
<dbReference type="EMBL" id="CM000764">
    <property type="protein sequence ID" value="OQU82927.1"/>
    <property type="molecule type" value="Genomic_DNA"/>
</dbReference>
<reference evidence="2 3" key="1">
    <citation type="journal article" date="2009" name="Nature">
        <title>The Sorghum bicolor genome and the diversification of grasses.</title>
        <authorList>
            <person name="Paterson A.H."/>
            <person name="Bowers J.E."/>
            <person name="Bruggmann R."/>
            <person name="Dubchak I."/>
            <person name="Grimwood J."/>
            <person name="Gundlach H."/>
            <person name="Haberer G."/>
            <person name="Hellsten U."/>
            <person name="Mitros T."/>
            <person name="Poliakov A."/>
            <person name="Schmutz J."/>
            <person name="Spannagl M."/>
            <person name="Tang H."/>
            <person name="Wang X."/>
            <person name="Wicker T."/>
            <person name="Bharti A.K."/>
            <person name="Chapman J."/>
            <person name="Feltus F.A."/>
            <person name="Gowik U."/>
            <person name="Grigoriev I.V."/>
            <person name="Lyons E."/>
            <person name="Maher C.A."/>
            <person name="Martis M."/>
            <person name="Narechania A."/>
            <person name="Otillar R.P."/>
            <person name="Penning B.W."/>
            <person name="Salamov A.A."/>
            <person name="Wang Y."/>
            <person name="Zhang L."/>
            <person name="Carpita N.C."/>
            <person name="Freeling M."/>
            <person name="Gingle A.R."/>
            <person name="Hash C.T."/>
            <person name="Keller B."/>
            <person name="Klein P."/>
            <person name="Kresovich S."/>
            <person name="McCann M.C."/>
            <person name="Ming R."/>
            <person name="Peterson D.G."/>
            <person name="Mehboob-ur-Rahman"/>
            <person name="Ware D."/>
            <person name="Westhoff P."/>
            <person name="Mayer K.F."/>
            <person name="Messing J."/>
            <person name="Rokhsar D.S."/>
        </authorList>
    </citation>
    <scope>NUCLEOTIDE SEQUENCE [LARGE SCALE GENOMIC DNA]</scope>
    <source>
        <strain evidence="3">cv. BTx623</strain>
    </source>
</reference>
<evidence type="ECO:0000313" key="3">
    <source>
        <dbReference type="Proteomes" id="UP000000768"/>
    </source>
</evidence>
<gene>
    <name evidence="2" type="ORF">SORBI_3005G046001</name>
</gene>
<dbReference type="Gramene" id="OQU82927">
    <property type="protein sequence ID" value="OQU82927"/>
    <property type="gene ID" value="SORBI_3005G046001"/>
</dbReference>